<dbReference type="InterPro" id="IPR039775">
    <property type="entry name" value="PHTF1/2"/>
</dbReference>
<protein>
    <recommendedName>
        <fullName evidence="4">PHTF1/2 N-terminal domain-containing protein</fullName>
    </recommendedName>
</protein>
<dbReference type="STRING" id="36166.T1GK67"/>
<proteinExistence type="predicted"/>
<dbReference type="EnsemblMetazoa" id="MESCA003885-RA">
    <property type="protein sequence ID" value="MESCA003885-PA"/>
    <property type="gene ID" value="MESCA003885"/>
</dbReference>
<keyword evidence="1" id="KW-0472">Membrane</keyword>
<dbReference type="GO" id="GO:0005783">
    <property type="term" value="C:endoplasmic reticulum"/>
    <property type="evidence" value="ECO:0007669"/>
    <property type="project" value="InterPro"/>
</dbReference>
<name>T1GK67_MEGSC</name>
<dbReference type="PANTHER" id="PTHR12680">
    <property type="entry name" value="PUTATIVE HOMEODOMAIN TRANSCRIPTION FACTOR PHTF"/>
    <property type="match status" value="1"/>
</dbReference>
<accession>T1GK67</accession>
<evidence type="ECO:0000256" key="1">
    <source>
        <dbReference type="SAM" id="Phobius"/>
    </source>
</evidence>
<keyword evidence="3" id="KW-1185">Reference proteome</keyword>
<reference evidence="2" key="2">
    <citation type="submission" date="2015-06" db="UniProtKB">
        <authorList>
            <consortium name="EnsemblMetazoa"/>
        </authorList>
    </citation>
    <scope>IDENTIFICATION</scope>
</reference>
<keyword evidence="1" id="KW-1133">Transmembrane helix</keyword>
<sequence length="171" mass="19993">VTVDSEEEINYIDLPILLLEKASFSFYALLQFAFGNTQWEKTVLIIGFLQRLSLTFMIFLFMAVAERTYKQRFLYAKLFSHLTSSRRARRSNLPHFRLNKVINIKTWLSVRSYLKRRGPQRSVDVIVSAAFVITLLLLSFLSVEWLKDSTQTHSQLNIESLLWSSTLGIFY</sequence>
<evidence type="ECO:0008006" key="4">
    <source>
        <dbReference type="Google" id="ProtNLM"/>
    </source>
</evidence>
<organism evidence="2 3">
    <name type="scientific">Megaselia scalaris</name>
    <name type="common">Humpbacked fly</name>
    <name type="synonym">Phora scalaris</name>
    <dbReference type="NCBI Taxonomy" id="36166"/>
    <lineage>
        <taxon>Eukaryota</taxon>
        <taxon>Metazoa</taxon>
        <taxon>Ecdysozoa</taxon>
        <taxon>Arthropoda</taxon>
        <taxon>Hexapoda</taxon>
        <taxon>Insecta</taxon>
        <taxon>Pterygota</taxon>
        <taxon>Neoptera</taxon>
        <taxon>Endopterygota</taxon>
        <taxon>Diptera</taxon>
        <taxon>Brachycera</taxon>
        <taxon>Muscomorpha</taxon>
        <taxon>Platypezoidea</taxon>
        <taxon>Phoridae</taxon>
        <taxon>Megaseliini</taxon>
        <taxon>Megaselia</taxon>
    </lineage>
</organism>
<dbReference type="PANTHER" id="PTHR12680:SF6">
    <property type="entry name" value="PROTEIN PHTF"/>
    <property type="match status" value="1"/>
</dbReference>
<evidence type="ECO:0000313" key="2">
    <source>
        <dbReference type="EnsemblMetazoa" id="MESCA003885-PA"/>
    </source>
</evidence>
<dbReference type="EMBL" id="CAQQ02011031">
    <property type="status" value="NOT_ANNOTATED_CDS"/>
    <property type="molecule type" value="Genomic_DNA"/>
</dbReference>
<feature type="transmembrane region" description="Helical" evidence="1">
    <location>
        <begin position="123"/>
        <end position="143"/>
    </location>
</feature>
<dbReference type="Proteomes" id="UP000015102">
    <property type="component" value="Unassembled WGS sequence"/>
</dbReference>
<reference evidence="3" key="1">
    <citation type="submission" date="2013-02" db="EMBL/GenBank/DDBJ databases">
        <authorList>
            <person name="Hughes D."/>
        </authorList>
    </citation>
    <scope>NUCLEOTIDE SEQUENCE</scope>
    <source>
        <strain>Durham</strain>
        <strain evidence="3">NC isolate 2 -- Noor lab</strain>
    </source>
</reference>
<feature type="transmembrane region" description="Helical" evidence="1">
    <location>
        <begin position="43"/>
        <end position="65"/>
    </location>
</feature>
<keyword evidence="1" id="KW-0812">Transmembrane</keyword>
<dbReference type="HOGENOM" id="CLU_1566810_0_0_1"/>
<evidence type="ECO:0000313" key="3">
    <source>
        <dbReference type="Proteomes" id="UP000015102"/>
    </source>
</evidence>
<dbReference type="AlphaFoldDB" id="T1GK67"/>